<dbReference type="RefSeq" id="WP_202832943.1">
    <property type="nucleotide sequence ID" value="NZ_JAETWB010000008.1"/>
</dbReference>
<reference evidence="1 2" key="1">
    <citation type="submission" date="2021-01" db="EMBL/GenBank/DDBJ databases">
        <title>Belnapia mucosa sp. nov. and Belnapia arida sp. nov., isolated from the Tabernas Desert (Almeria, Spain).</title>
        <authorList>
            <person name="Molina-Menor E."/>
            <person name="Vidal-Verdu A."/>
            <person name="Calonge A."/>
            <person name="Satari L."/>
            <person name="Pereto J."/>
            <person name="Porcar M."/>
        </authorList>
    </citation>
    <scope>NUCLEOTIDE SEQUENCE [LARGE SCALE GENOMIC DNA]</scope>
    <source>
        <strain evidence="1 2">T18</strain>
    </source>
</reference>
<keyword evidence="2" id="KW-1185">Reference proteome</keyword>
<accession>A0ABS1U4U8</accession>
<name>A0ABS1U4U8_9PROT</name>
<evidence type="ECO:0000313" key="1">
    <source>
        <dbReference type="EMBL" id="MBL6079693.1"/>
    </source>
</evidence>
<dbReference type="EMBL" id="JAETWB010000008">
    <property type="protein sequence ID" value="MBL6079693.1"/>
    <property type="molecule type" value="Genomic_DNA"/>
</dbReference>
<proteinExistence type="predicted"/>
<protein>
    <submittedName>
        <fullName evidence="1">Uncharacterized protein</fullName>
    </submittedName>
</protein>
<gene>
    <name evidence="1" type="ORF">JMJ56_16870</name>
</gene>
<dbReference type="Proteomes" id="UP000660885">
    <property type="component" value="Unassembled WGS sequence"/>
</dbReference>
<organism evidence="1 2">
    <name type="scientific">Belnapia arida</name>
    <dbReference type="NCBI Taxonomy" id="2804533"/>
    <lineage>
        <taxon>Bacteria</taxon>
        <taxon>Pseudomonadati</taxon>
        <taxon>Pseudomonadota</taxon>
        <taxon>Alphaproteobacteria</taxon>
        <taxon>Acetobacterales</taxon>
        <taxon>Roseomonadaceae</taxon>
        <taxon>Belnapia</taxon>
    </lineage>
</organism>
<sequence length="101" mass="10799">MLAHQMATAHAMALRLAAKADYFASLCQSWDKTGRQQVQSIEAARMATASVRMMDAFGRAALTLERLRNGGRQTVVVQHVAVSEGGQAVVAGTVNQGGERK</sequence>
<comment type="caution">
    <text evidence="1">The sequence shown here is derived from an EMBL/GenBank/DDBJ whole genome shotgun (WGS) entry which is preliminary data.</text>
</comment>
<evidence type="ECO:0000313" key="2">
    <source>
        <dbReference type="Proteomes" id="UP000660885"/>
    </source>
</evidence>